<dbReference type="PANTHER" id="PTHR33116">
    <property type="entry name" value="REVERSE TRANSCRIPTASE ZINC-BINDING DOMAIN-CONTAINING PROTEIN-RELATED-RELATED"/>
    <property type="match status" value="1"/>
</dbReference>
<feature type="region of interest" description="Disordered" evidence="1">
    <location>
        <begin position="1552"/>
        <end position="1581"/>
    </location>
</feature>
<evidence type="ECO:0000313" key="3">
    <source>
        <dbReference type="EnsemblPlants" id="cds.evm.model.02.1484"/>
    </source>
</evidence>
<feature type="compositionally biased region" description="Basic and acidic residues" evidence="1">
    <location>
        <begin position="1566"/>
        <end position="1577"/>
    </location>
</feature>
<dbReference type="EMBL" id="UZAU01000198">
    <property type="status" value="NOT_ANNOTATED_CDS"/>
    <property type="molecule type" value="Genomic_DNA"/>
</dbReference>
<dbReference type="InterPro" id="IPR026960">
    <property type="entry name" value="RVT-Znf"/>
</dbReference>
<dbReference type="InterPro" id="IPR000477">
    <property type="entry name" value="RT_dom"/>
</dbReference>
<feature type="region of interest" description="Disordered" evidence="1">
    <location>
        <begin position="85"/>
        <end position="112"/>
    </location>
</feature>
<accession>A0A803NTT8</accession>
<reference evidence="3" key="1">
    <citation type="submission" date="2018-11" db="EMBL/GenBank/DDBJ databases">
        <authorList>
            <person name="Grassa J C."/>
        </authorList>
    </citation>
    <scope>NUCLEOTIDE SEQUENCE [LARGE SCALE GENOMIC DNA]</scope>
</reference>
<dbReference type="Pfam" id="PF13966">
    <property type="entry name" value="zf-RVT"/>
    <property type="match status" value="1"/>
</dbReference>
<feature type="region of interest" description="Disordered" evidence="1">
    <location>
        <begin position="231"/>
        <end position="283"/>
    </location>
</feature>
<evidence type="ECO:0000256" key="1">
    <source>
        <dbReference type="SAM" id="MobiDB-lite"/>
    </source>
</evidence>
<protein>
    <recommendedName>
        <fullName evidence="2">Reverse transcriptase domain-containing protein</fullName>
    </recommendedName>
</protein>
<dbReference type="EnsemblPlants" id="evm.model.02.1484">
    <property type="protein sequence ID" value="cds.evm.model.02.1484"/>
    <property type="gene ID" value="evm.TU.02.1484"/>
</dbReference>
<feature type="region of interest" description="Disordered" evidence="1">
    <location>
        <begin position="34"/>
        <end position="58"/>
    </location>
</feature>
<organism evidence="3 4">
    <name type="scientific">Cannabis sativa</name>
    <name type="common">Hemp</name>
    <name type="synonym">Marijuana</name>
    <dbReference type="NCBI Taxonomy" id="3483"/>
    <lineage>
        <taxon>Eukaryota</taxon>
        <taxon>Viridiplantae</taxon>
        <taxon>Streptophyta</taxon>
        <taxon>Embryophyta</taxon>
        <taxon>Tracheophyta</taxon>
        <taxon>Spermatophyta</taxon>
        <taxon>Magnoliopsida</taxon>
        <taxon>eudicotyledons</taxon>
        <taxon>Gunneridae</taxon>
        <taxon>Pentapetalae</taxon>
        <taxon>rosids</taxon>
        <taxon>fabids</taxon>
        <taxon>Rosales</taxon>
        <taxon>Cannabaceae</taxon>
        <taxon>Cannabis</taxon>
    </lineage>
</organism>
<sequence length="1614" mass="183872">MAVISYFSTRNQLDRFNNEAGVNFLQSRKATLKRPAMADKGKSRLESDNSGLDNGAQTIGGSRRKVVRVQGITPGAEKGNRLKVVNVDGSDPNVTANSDTAHKKKPIPTDRDNGVLATIMSRNGPTYGQMIDGPHEQFCKSRQPHKFPEHTHFPWPPFSEGSGLAKELMGPIQVDKYEPTLTLYHDPLDVTEEIHPCPQARKRKASLNLMPYIPRIEENTKEFTKELPVMEPFSPSHSNSSFKVGAGHPSTSSKNEKKKRMRTRSQSSIPKKKMARQGGDADENIVRNLEESLNLVEESTVQALLAWVGKFKVDSIYLMETKLGKEHMEGAARVLGFSRIVCQPAIGLARGFCLMWKHDVNLNVVSSSGGSFAAEVWDHHSREHWMLYATYGTVYLTDKSKFWSDLSSKVCTCDIPWVVLGDLNCIGSPEEKIGGRRVTHSDLKWLTGFLNDTGGVDIRCKGGKFTWHNKRFKDGLIRERLDRAVGSIDWITNFIEAGVTNLPITCSDNAAIILDTNLFSKKSRIPFRFFDAWTRDESCREVIKKAWNSDAATASGRFMRNIGNTRSARAKWKQSFFREMDKVIRGYEDRISWIQKQPLQQDLSDEEAELNEKLSLAWRCKEDMWRQKSGDIWLKLGDRNSRFFHASVAVRKRRNHIWGLRDKQDVLWESRGKMEGIINSYFNEIFSSIDPKFSDNFDSLFHNQISHEVNEELTALPSPEEIRGAVFEMHPLKAPGPDCFSGCFYRKYWEIIGPLVIDSTQEFFRTGIMNSQVNHTFICLIPKVDHPERIDQFRPISLCNFQYKIIAKIFSNRLRPIMEDLVSPVQPAFIPGRWIAKTSILTQELVHKIRRSKGKGGLMAIKLDMHKAYDKMEWRFLDRVLMKNGFNDKARSLIMTCVTGVSYSVLLNGSPLKKFAPLRGLRQGDPLSPFLFLLCQEVLSKLISQAEGQGRIHGIKIARDAPSVSHLMFADDTILFTRANVREASEIMKCLSTYEAWSGQTCSKTKSSVLFSQNTVRKAEVLQALGIDHVNGQEKHLGNPFVFKRRKSEEYQFLKNNMRKRLEGWKTKSLSYAGRLTLIKSVTSSLPVYNMSTMKIPLSICRAMDAMVRKFWWIGSADKDRSLAYKAWNSICQPKSSGGLGIRSYENFWTVSPRQSDSYGWKNVLEVRNVILKGSLAMAADGSLVDAWRQPWIPWLNHEEFGQLMEQLRRNRFTFQTLADLSNGTAWNEEIVFQVFGETMGKRITEIPRLPPNHKDQVIWKENKSGVFSVKSAYWVDQGHRMNPKKDILKWIWKGEMHPRLSVSLWRFLNEAIPTRNKLPFVEDKECLLCGLEQETCLHIFRDCEVSRALWISGIFPLTIGNFPGSSMIEFVELVMKTIPIGIRPNFLMHMARVFEEIWRLRNGIIFKGGQPNLSLSIMRVRKNYGEFMSMTERVEPTPMPLPQSPCSFTRDFEVVLVTDAAWSEGSAGLAAVLINIIDGSWMYKVERAAAGSALEAETKAIWMAISWIKQRTAERIVRTSRQKCVWQVHMGGDIHKLQMVFCEAPDRPPICQPEKMGATPGKGDSTSKSHKEDKSCGRLGRVVNIPARRNTARDTEQGYKSLDFFFNKLSQIS</sequence>
<dbReference type="Gramene" id="evm.model.02.1484">
    <property type="protein sequence ID" value="cds.evm.model.02.1484"/>
    <property type="gene ID" value="evm.TU.02.1484"/>
</dbReference>
<dbReference type="SUPFAM" id="SSF56672">
    <property type="entry name" value="DNA/RNA polymerases"/>
    <property type="match status" value="1"/>
</dbReference>
<evidence type="ECO:0000259" key="2">
    <source>
        <dbReference type="PROSITE" id="PS50878"/>
    </source>
</evidence>
<dbReference type="Gene3D" id="3.60.10.10">
    <property type="entry name" value="Endonuclease/exonuclease/phosphatase"/>
    <property type="match status" value="1"/>
</dbReference>
<dbReference type="InterPro" id="IPR043502">
    <property type="entry name" value="DNA/RNA_pol_sf"/>
</dbReference>
<name>A0A803NTT8_CANSA</name>
<reference evidence="3" key="2">
    <citation type="submission" date="2021-03" db="UniProtKB">
        <authorList>
            <consortium name="EnsemblPlants"/>
        </authorList>
    </citation>
    <scope>IDENTIFICATION</scope>
</reference>
<dbReference type="PANTHER" id="PTHR33116:SF86">
    <property type="entry name" value="REVERSE TRANSCRIPTASE DOMAIN-CONTAINING PROTEIN"/>
    <property type="match status" value="1"/>
</dbReference>
<dbReference type="InterPro" id="IPR036691">
    <property type="entry name" value="Endo/exonu/phosph_ase_sf"/>
</dbReference>
<feature type="compositionally biased region" description="Polar residues" evidence="1">
    <location>
        <begin position="48"/>
        <end position="58"/>
    </location>
</feature>
<keyword evidence="4" id="KW-1185">Reference proteome</keyword>
<dbReference type="Proteomes" id="UP000596661">
    <property type="component" value="Chromosome 2"/>
</dbReference>
<feature type="domain" description="Reverse transcriptase" evidence="2">
    <location>
        <begin position="762"/>
        <end position="1029"/>
    </location>
</feature>
<feature type="compositionally biased region" description="Basic and acidic residues" evidence="1">
    <location>
        <begin position="36"/>
        <end position="47"/>
    </location>
</feature>
<dbReference type="Pfam" id="PF00078">
    <property type="entry name" value="RVT_1"/>
    <property type="match status" value="1"/>
</dbReference>
<dbReference type="PROSITE" id="PS50878">
    <property type="entry name" value="RT_POL"/>
    <property type="match status" value="1"/>
</dbReference>
<evidence type="ECO:0000313" key="4">
    <source>
        <dbReference type="Proteomes" id="UP000596661"/>
    </source>
</evidence>
<proteinExistence type="predicted"/>
<dbReference type="SUPFAM" id="SSF56219">
    <property type="entry name" value="DNase I-like"/>
    <property type="match status" value="1"/>
</dbReference>
<dbReference type="CDD" id="cd01650">
    <property type="entry name" value="RT_nLTR_like"/>
    <property type="match status" value="1"/>
</dbReference>